<dbReference type="InterPro" id="IPR002213">
    <property type="entry name" value="UDP_glucos_trans"/>
</dbReference>
<dbReference type="SUPFAM" id="SSF53756">
    <property type="entry name" value="UDP-Glycosyltransferase/glycogen phosphorylase"/>
    <property type="match status" value="1"/>
</dbReference>
<comment type="caution">
    <text evidence="4">The sequence shown here is derived from an EMBL/GenBank/DDBJ whole genome shotgun (WGS) entry which is preliminary data.</text>
</comment>
<dbReference type="Gene3D" id="3.40.50.2000">
    <property type="entry name" value="Glycogen Phosphorylase B"/>
    <property type="match status" value="2"/>
</dbReference>
<dbReference type="InterPro" id="IPR050271">
    <property type="entry name" value="UDP-glycosyltransferase"/>
</dbReference>
<gene>
    <name evidence="4" type="ORF">C2G38_391385</name>
</gene>
<dbReference type="PANTHER" id="PTHR48043">
    <property type="entry name" value="EG:EG0003.4 PROTEIN-RELATED"/>
    <property type="match status" value="1"/>
</dbReference>
<keyword evidence="1" id="KW-0328">Glycosyltransferase</keyword>
<dbReference type="PANTHER" id="PTHR48043:SF145">
    <property type="entry name" value="FI06409P-RELATED"/>
    <property type="match status" value="1"/>
</dbReference>
<name>A0A397UC45_9GLOM</name>
<reference evidence="4 5" key="1">
    <citation type="submission" date="2018-06" db="EMBL/GenBank/DDBJ databases">
        <title>Comparative genomics reveals the genomic features of Rhizophagus irregularis, R. cerebriforme, R. diaphanum and Gigaspora rosea, and their symbiotic lifestyle signature.</title>
        <authorList>
            <person name="Morin E."/>
            <person name="San Clemente H."/>
            <person name="Chen E.C.H."/>
            <person name="De La Providencia I."/>
            <person name="Hainaut M."/>
            <person name="Kuo A."/>
            <person name="Kohler A."/>
            <person name="Murat C."/>
            <person name="Tang N."/>
            <person name="Roy S."/>
            <person name="Loubradou J."/>
            <person name="Henrissat B."/>
            <person name="Grigoriev I.V."/>
            <person name="Corradi N."/>
            <person name="Roux C."/>
            <person name="Martin F.M."/>
        </authorList>
    </citation>
    <scope>NUCLEOTIDE SEQUENCE [LARGE SCALE GENOMIC DNA]</scope>
    <source>
        <strain evidence="4 5">DAOM 194757</strain>
    </source>
</reference>
<keyword evidence="2 4" id="KW-0808">Transferase</keyword>
<dbReference type="OrthoDB" id="5835829at2759"/>
<protein>
    <submittedName>
        <fullName evidence="4">Glycosyltransferase Family 1 protein</fullName>
    </submittedName>
</protein>
<keyword evidence="3" id="KW-1133">Transmembrane helix</keyword>
<accession>A0A397UC45</accession>
<keyword evidence="3" id="KW-0472">Membrane</keyword>
<dbReference type="Proteomes" id="UP000266673">
    <property type="component" value="Unassembled WGS sequence"/>
</dbReference>
<keyword evidence="3" id="KW-0812">Transmembrane</keyword>
<evidence type="ECO:0000256" key="2">
    <source>
        <dbReference type="ARBA" id="ARBA00022679"/>
    </source>
</evidence>
<dbReference type="Pfam" id="PF00201">
    <property type="entry name" value="UDPGT"/>
    <property type="match status" value="1"/>
</dbReference>
<dbReference type="AlphaFoldDB" id="A0A397UC45"/>
<proteinExistence type="predicted"/>
<dbReference type="EMBL" id="QKWP01001584">
    <property type="protein sequence ID" value="RIB07895.1"/>
    <property type="molecule type" value="Genomic_DNA"/>
</dbReference>
<organism evidence="4 5">
    <name type="scientific">Gigaspora rosea</name>
    <dbReference type="NCBI Taxonomy" id="44941"/>
    <lineage>
        <taxon>Eukaryota</taxon>
        <taxon>Fungi</taxon>
        <taxon>Fungi incertae sedis</taxon>
        <taxon>Mucoromycota</taxon>
        <taxon>Glomeromycotina</taxon>
        <taxon>Glomeromycetes</taxon>
        <taxon>Diversisporales</taxon>
        <taxon>Gigasporaceae</taxon>
        <taxon>Gigaspora</taxon>
    </lineage>
</organism>
<sequence length="614" mass="69505">MILKLRPSYRIFLILLGIHLLCNDLFGNYNLQVGVKAWTIFNPASANYDEHNFAPRPTDFDREDIPKNILIGSYIGGMSHLRPALEISKILSERGYNVAMVSPGNFTQPNYPFVKHFSTGPKHNPRDMPDIYHELFVEEYSFFKALSQQTVSNSKYLNRLETYMKAASEFKPDLFLCDHFLNEACYDTAWKLKKPSIGISSELTPRLYSPYKSDPAFGCHANMENESFFERFRCAIITPIRIIYSSRKYMTELNEIRATVGIAPTSNSIERIKDTFFFADTFFGFETPSHLPPLVQEIGPVMQDEYEPITPTFSSFLAKHKRTMLVSFGTHVYITPKNIGILLQSFIEAIDRKVIDGIIWSLVQISDDDFPSTISLSDGSTILTDEILNNQNPHIHVSEYVPQFALLNHTNVKLFLSHAGKGSAHEALYTATPTLNLPIAYDQMGNAEALEATGVALTLSKLNLQVEDIISKIEKLQTDELIQINARRMQVLARINSKRKQRAADMVEFLLLASQLASENDDDDYETLANLSQIITDDRSNNYFSNSYLNELITPDTRMGFIRGKYLDVFGVLLGGVLIILGSIIWIVWLVASLFVNSVMNLMESLVGSKVKED</sequence>
<feature type="transmembrane region" description="Helical" evidence="3">
    <location>
        <begin position="569"/>
        <end position="596"/>
    </location>
</feature>
<evidence type="ECO:0000313" key="4">
    <source>
        <dbReference type="EMBL" id="RIB07895.1"/>
    </source>
</evidence>
<evidence type="ECO:0000256" key="3">
    <source>
        <dbReference type="SAM" id="Phobius"/>
    </source>
</evidence>
<keyword evidence="5" id="KW-1185">Reference proteome</keyword>
<evidence type="ECO:0000256" key="1">
    <source>
        <dbReference type="ARBA" id="ARBA00022676"/>
    </source>
</evidence>
<dbReference type="GO" id="GO:0008194">
    <property type="term" value="F:UDP-glycosyltransferase activity"/>
    <property type="evidence" value="ECO:0007669"/>
    <property type="project" value="InterPro"/>
</dbReference>
<dbReference type="CDD" id="cd03784">
    <property type="entry name" value="GT1_Gtf-like"/>
    <property type="match status" value="1"/>
</dbReference>
<evidence type="ECO:0000313" key="5">
    <source>
        <dbReference type="Proteomes" id="UP000266673"/>
    </source>
</evidence>